<sequence length="405" mass="47365">MATFNSVNSYLFANPLCPKSIFWTNLILLGFNPSVHATGSYSTIDFNKDMFAKGQSSVKAMELIVWFLFNDLDSTLTKDRFFDCWPVLTPAHSAKFRNIAYKWLEQLKKEGCLGYTDIILRRSAFDECQGERFERVIMAFSNYVVKISLDREYQNYCQVSPINFKILKESSADLLKVILKIHIKIQTDKFVIGTRERLACHEHWKDLANNLSERLRNVTEKNNQLEREISGFYKGKYLFETFDNLSIEQLSSIRSQKLESARSAWNSCLYWIRDNQKFTDGQELLLEVPEIMITMWEKAFQKEQINPFQGGKKDLRSLLKLWKFSLQTLSNQFFKPSAIKNQELSANKYDKFKNGNLSCTLNKLEEYLPEQQEQIRSLYSLKNLLRTRLSGINESIKSLHEVEDL</sequence>
<keyword evidence="4" id="KW-1185">Reference proteome</keyword>
<comment type="caution">
    <text evidence="3">The sequence shown here is derived from an EMBL/GenBank/DDBJ whole genome shotgun (WGS) entry which is preliminary data.</text>
</comment>
<organism evidence="3 4">
    <name type="scientific">Funneliformis caledonium</name>
    <dbReference type="NCBI Taxonomy" id="1117310"/>
    <lineage>
        <taxon>Eukaryota</taxon>
        <taxon>Fungi</taxon>
        <taxon>Fungi incertae sedis</taxon>
        <taxon>Mucoromycota</taxon>
        <taxon>Glomeromycotina</taxon>
        <taxon>Glomeromycetes</taxon>
        <taxon>Glomerales</taxon>
        <taxon>Glomeraceae</taxon>
        <taxon>Funneliformis</taxon>
    </lineage>
</organism>
<evidence type="ECO:0000256" key="1">
    <source>
        <dbReference type="SAM" id="Coils"/>
    </source>
</evidence>
<dbReference type="Pfam" id="PF14661">
    <property type="entry name" value="HAUS6_N"/>
    <property type="match status" value="1"/>
</dbReference>
<dbReference type="AlphaFoldDB" id="A0A9N9N5R7"/>
<name>A0A9N9N5R7_9GLOM</name>
<feature type="non-terminal residue" evidence="3">
    <location>
        <position position="1"/>
    </location>
</feature>
<accession>A0A9N9N5R7</accession>
<protein>
    <submittedName>
        <fullName evidence="3">9772_t:CDS:1</fullName>
    </submittedName>
</protein>
<dbReference type="InterPro" id="IPR028163">
    <property type="entry name" value="HAUS_6_N"/>
</dbReference>
<gene>
    <name evidence="3" type="ORF">FCALED_LOCUS13641</name>
</gene>
<dbReference type="OrthoDB" id="5575722at2759"/>
<evidence type="ECO:0000313" key="3">
    <source>
        <dbReference type="EMBL" id="CAG8704612.1"/>
    </source>
</evidence>
<dbReference type="GO" id="GO:1990498">
    <property type="term" value="C:mitotic spindle microtubule"/>
    <property type="evidence" value="ECO:0007669"/>
    <property type="project" value="TreeGrafter"/>
</dbReference>
<dbReference type="EMBL" id="CAJVPQ010008211">
    <property type="protein sequence ID" value="CAG8704612.1"/>
    <property type="molecule type" value="Genomic_DNA"/>
</dbReference>
<dbReference type="GO" id="GO:0070652">
    <property type="term" value="C:HAUS complex"/>
    <property type="evidence" value="ECO:0007669"/>
    <property type="project" value="InterPro"/>
</dbReference>
<feature type="domain" description="HAUS augmin-like complex subunit 6 N-terminal" evidence="2">
    <location>
        <begin position="22"/>
        <end position="236"/>
    </location>
</feature>
<evidence type="ECO:0000259" key="2">
    <source>
        <dbReference type="Pfam" id="PF14661"/>
    </source>
</evidence>
<dbReference type="PANTHER" id="PTHR16151">
    <property type="entry name" value="HAUS AUGMIN-LIKE COMPLEX SUBUNIT 6"/>
    <property type="match status" value="1"/>
</dbReference>
<keyword evidence="1" id="KW-0175">Coiled coil</keyword>
<dbReference type="InterPro" id="IPR026797">
    <property type="entry name" value="HAUS_6"/>
</dbReference>
<evidence type="ECO:0000313" key="4">
    <source>
        <dbReference type="Proteomes" id="UP000789570"/>
    </source>
</evidence>
<dbReference type="GO" id="GO:0008017">
    <property type="term" value="F:microtubule binding"/>
    <property type="evidence" value="ECO:0007669"/>
    <property type="project" value="TreeGrafter"/>
</dbReference>
<proteinExistence type="predicted"/>
<dbReference type="GO" id="GO:0051225">
    <property type="term" value="P:spindle assembly"/>
    <property type="evidence" value="ECO:0007669"/>
    <property type="project" value="InterPro"/>
</dbReference>
<dbReference type="PANTHER" id="PTHR16151:SF2">
    <property type="entry name" value="HAUS AUGMIN-LIKE COMPLEX SUBUNIT 6"/>
    <property type="match status" value="1"/>
</dbReference>
<feature type="coiled-coil region" evidence="1">
    <location>
        <begin position="201"/>
        <end position="228"/>
    </location>
</feature>
<dbReference type="Proteomes" id="UP000789570">
    <property type="component" value="Unassembled WGS sequence"/>
</dbReference>
<reference evidence="3" key="1">
    <citation type="submission" date="2021-06" db="EMBL/GenBank/DDBJ databases">
        <authorList>
            <person name="Kallberg Y."/>
            <person name="Tangrot J."/>
            <person name="Rosling A."/>
        </authorList>
    </citation>
    <scope>NUCLEOTIDE SEQUENCE</scope>
    <source>
        <strain evidence="3">UK204</strain>
    </source>
</reference>